<dbReference type="Proteomes" id="UP000092247">
    <property type="component" value="Unassembled WGS sequence"/>
</dbReference>
<comment type="caution">
    <text evidence="1">The sequence shown here is derived from an EMBL/GenBank/DDBJ whole genome shotgun (WGS) entry which is preliminary data.</text>
</comment>
<evidence type="ECO:0000313" key="1">
    <source>
        <dbReference type="EMBL" id="OBU11429.1"/>
    </source>
</evidence>
<organism evidence="1 2">
    <name type="scientific">Morganella psychrotolerans</name>
    <dbReference type="NCBI Taxonomy" id="368603"/>
    <lineage>
        <taxon>Bacteria</taxon>
        <taxon>Pseudomonadati</taxon>
        <taxon>Pseudomonadota</taxon>
        <taxon>Gammaproteobacteria</taxon>
        <taxon>Enterobacterales</taxon>
        <taxon>Morganellaceae</taxon>
        <taxon>Morganella</taxon>
    </lineage>
</organism>
<dbReference type="EMBL" id="LZEX01000001">
    <property type="protein sequence ID" value="OBU11429.1"/>
    <property type="molecule type" value="Genomic_DNA"/>
</dbReference>
<dbReference type="RefSeq" id="WP_067420689.1">
    <property type="nucleotide sequence ID" value="NZ_CBCPID010000003.1"/>
</dbReference>
<dbReference type="InterPro" id="IPR005590">
    <property type="entry name" value="DUF333"/>
</dbReference>
<gene>
    <name evidence="1" type="ORF">AYY17_01460</name>
</gene>
<dbReference type="STRING" id="368603.AYY16_05225"/>
<accession>A0A1B8HPK8</accession>
<dbReference type="PROSITE" id="PS51257">
    <property type="entry name" value="PROKAR_LIPOPROTEIN"/>
    <property type="match status" value="1"/>
</dbReference>
<protein>
    <recommendedName>
        <fullName evidence="3">DUF333 domain-containing protein</fullName>
    </recommendedName>
</protein>
<reference evidence="1 2" key="1">
    <citation type="submission" date="2016-06" db="EMBL/GenBank/DDBJ databases">
        <authorList>
            <person name="Kjaerup R.B."/>
            <person name="Dalgaard T.S."/>
            <person name="Juul-Madsen H.R."/>
        </authorList>
    </citation>
    <scope>NUCLEOTIDE SEQUENCE [LARGE SCALE GENOMIC DNA]</scope>
    <source>
        <strain evidence="1 2">GCSL-Mp3</strain>
    </source>
</reference>
<proteinExistence type="predicted"/>
<dbReference type="AlphaFoldDB" id="A0A1B8HPK8"/>
<dbReference type="Pfam" id="PF03891">
    <property type="entry name" value="DUF333"/>
    <property type="match status" value="1"/>
</dbReference>
<sequence length="101" mass="10882">MKSADFYHTGRWVLRTMLVGVIGLLAACSQSTETVQQKQVLRYQQPLTDLTEDARASCSYAGGTPSLIHELNGAQSSVCQFANGKRCNERALLSGSCGSVL</sequence>
<name>A0A1B8HPK8_9GAMM</name>
<evidence type="ECO:0000313" key="2">
    <source>
        <dbReference type="Proteomes" id="UP000092247"/>
    </source>
</evidence>
<evidence type="ECO:0008006" key="3">
    <source>
        <dbReference type="Google" id="ProtNLM"/>
    </source>
</evidence>